<evidence type="ECO:0000256" key="8">
    <source>
        <dbReference type="ARBA" id="ARBA00051823"/>
    </source>
</evidence>
<dbReference type="AlphaFoldDB" id="A0A813MX98"/>
<evidence type="ECO:0000256" key="10">
    <source>
        <dbReference type="ARBA" id="ARBA00052335"/>
    </source>
</evidence>
<evidence type="ECO:0000256" key="6">
    <source>
        <dbReference type="ARBA" id="ARBA00051284"/>
    </source>
</evidence>
<comment type="catalytic activity">
    <reaction evidence="4">
        <text>dopamine + (9Z)-octadecenoyl-CoA = N-(9Z-octadecanoyl)-dopamine + CoA + H(+)</text>
        <dbReference type="Rhea" id="RHEA:51380"/>
        <dbReference type="ChEBI" id="CHEBI:15378"/>
        <dbReference type="ChEBI" id="CHEBI:31883"/>
        <dbReference type="ChEBI" id="CHEBI:57287"/>
        <dbReference type="ChEBI" id="CHEBI:57387"/>
        <dbReference type="ChEBI" id="CHEBI:59905"/>
    </reaction>
    <physiologicalReaction direction="left-to-right" evidence="4">
        <dbReference type="Rhea" id="RHEA:51381"/>
    </physiologicalReaction>
</comment>
<dbReference type="PANTHER" id="PTHR20905:SF1">
    <property type="entry name" value="AT07410P-RELATED"/>
    <property type="match status" value="1"/>
</dbReference>
<accession>A0A813MX98</accession>
<evidence type="ECO:0000259" key="12">
    <source>
        <dbReference type="PROSITE" id="PS51186"/>
    </source>
</evidence>
<gene>
    <name evidence="13" type="ORF">IZO911_LOCUS2205</name>
</gene>
<dbReference type="FunFam" id="3.40.630.30:FF:000046">
    <property type="entry name" value="Dopamine N-acetyltransferase"/>
    <property type="match status" value="1"/>
</dbReference>
<dbReference type="PANTHER" id="PTHR20905">
    <property type="entry name" value="N-ACETYLTRANSFERASE-RELATED"/>
    <property type="match status" value="1"/>
</dbReference>
<keyword evidence="1" id="KW-0808">Transferase</keyword>
<protein>
    <recommendedName>
        <fullName evidence="3">aralkylamine N-acetyltransferase</fullName>
        <ecNumber evidence="3">2.3.1.87</ecNumber>
    </recommendedName>
</protein>
<comment type="catalytic activity">
    <reaction evidence="8">
        <text>serotonin + (9Z)-octadecenoyl-CoA = N-(9Z-octadecenoyl)-serotonin + CoA + H(+)</text>
        <dbReference type="Rhea" id="RHEA:51392"/>
        <dbReference type="ChEBI" id="CHEBI:15378"/>
        <dbReference type="ChEBI" id="CHEBI:57287"/>
        <dbReference type="ChEBI" id="CHEBI:57387"/>
        <dbReference type="ChEBI" id="CHEBI:134064"/>
        <dbReference type="ChEBI" id="CHEBI:350546"/>
    </reaction>
    <physiologicalReaction direction="left-to-right" evidence="8">
        <dbReference type="Rhea" id="RHEA:51393"/>
    </physiologicalReaction>
</comment>
<evidence type="ECO:0000256" key="2">
    <source>
        <dbReference type="ARBA" id="ARBA00038182"/>
    </source>
</evidence>
<comment type="catalytic activity">
    <reaction evidence="11">
        <text>serotonin + acetyl-CoA = N-acetylserotonin + CoA + H(+)</text>
        <dbReference type="Rhea" id="RHEA:25217"/>
        <dbReference type="ChEBI" id="CHEBI:15378"/>
        <dbReference type="ChEBI" id="CHEBI:17697"/>
        <dbReference type="ChEBI" id="CHEBI:57287"/>
        <dbReference type="ChEBI" id="CHEBI:57288"/>
        <dbReference type="ChEBI" id="CHEBI:350546"/>
        <dbReference type="EC" id="2.3.1.87"/>
    </reaction>
    <physiologicalReaction direction="left-to-right" evidence="11">
        <dbReference type="Rhea" id="RHEA:25218"/>
    </physiologicalReaction>
</comment>
<comment type="catalytic activity">
    <reaction evidence="10">
        <text>dopamine + hexadecanoyl-CoA = N-hexadecanoyl-dopamine + CoA + H(+)</text>
        <dbReference type="Rhea" id="RHEA:51376"/>
        <dbReference type="ChEBI" id="CHEBI:15378"/>
        <dbReference type="ChEBI" id="CHEBI:57287"/>
        <dbReference type="ChEBI" id="CHEBI:57379"/>
        <dbReference type="ChEBI" id="CHEBI:59905"/>
        <dbReference type="ChEBI" id="CHEBI:134058"/>
    </reaction>
    <physiologicalReaction direction="left-to-right" evidence="10">
        <dbReference type="Rhea" id="RHEA:51377"/>
    </physiologicalReaction>
</comment>
<comment type="catalytic activity">
    <reaction evidence="5">
        <text>serotonin + octadecanoyl-CoA = N-octadecanoyl-serotonin + CoA + H(+)</text>
        <dbReference type="Rhea" id="RHEA:51400"/>
        <dbReference type="ChEBI" id="CHEBI:15378"/>
        <dbReference type="ChEBI" id="CHEBI:57287"/>
        <dbReference type="ChEBI" id="CHEBI:57394"/>
        <dbReference type="ChEBI" id="CHEBI:134065"/>
        <dbReference type="ChEBI" id="CHEBI:350546"/>
    </reaction>
    <physiologicalReaction direction="left-to-right" evidence="5">
        <dbReference type="Rhea" id="RHEA:51401"/>
    </physiologicalReaction>
</comment>
<dbReference type="Gene3D" id="3.40.630.30">
    <property type="match status" value="1"/>
</dbReference>
<dbReference type="Proteomes" id="UP000663860">
    <property type="component" value="Unassembled WGS sequence"/>
</dbReference>
<comment type="catalytic activity">
    <reaction evidence="9">
        <text>serotonin + hexadecanoyl-CoA = N-hexadecanoyl-serotonin + CoA + H(+)</text>
        <dbReference type="Rhea" id="RHEA:51384"/>
        <dbReference type="ChEBI" id="CHEBI:15378"/>
        <dbReference type="ChEBI" id="CHEBI:57287"/>
        <dbReference type="ChEBI" id="CHEBI:57379"/>
        <dbReference type="ChEBI" id="CHEBI:134059"/>
        <dbReference type="ChEBI" id="CHEBI:350546"/>
    </reaction>
    <physiologicalReaction direction="left-to-right" evidence="9">
        <dbReference type="Rhea" id="RHEA:51385"/>
    </physiologicalReaction>
</comment>
<comment type="catalytic activity">
    <reaction evidence="6">
        <text>serotonin + (5Z,8Z,11Z,14Z)-eicosatetraenoyl-CoA = N-[(5Z,8Z,11Z,14Z)-eicosatetraenoyl]-serotonin + CoA + H(+)</text>
        <dbReference type="Rhea" id="RHEA:51396"/>
        <dbReference type="ChEBI" id="CHEBI:15378"/>
        <dbReference type="ChEBI" id="CHEBI:57287"/>
        <dbReference type="ChEBI" id="CHEBI:57368"/>
        <dbReference type="ChEBI" id="CHEBI:132255"/>
        <dbReference type="ChEBI" id="CHEBI:350546"/>
    </reaction>
    <physiologicalReaction direction="left-to-right" evidence="6">
        <dbReference type="Rhea" id="RHEA:51397"/>
    </physiologicalReaction>
</comment>
<proteinExistence type="inferred from homology"/>
<dbReference type="InterPro" id="IPR016181">
    <property type="entry name" value="Acyl_CoA_acyltransferase"/>
</dbReference>
<dbReference type="SUPFAM" id="SSF55729">
    <property type="entry name" value="Acyl-CoA N-acyltransferases (Nat)"/>
    <property type="match status" value="1"/>
</dbReference>
<dbReference type="InterPro" id="IPR000182">
    <property type="entry name" value="GNAT_dom"/>
</dbReference>
<evidence type="ECO:0000313" key="14">
    <source>
        <dbReference type="Proteomes" id="UP000663860"/>
    </source>
</evidence>
<dbReference type="GO" id="GO:0004059">
    <property type="term" value="F:aralkylamine N-acetyltransferase activity"/>
    <property type="evidence" value="ECO:0007669"/>
    <property type="project" value="UniProtKB-EC"/>
</dbReference>
<evidence type="ECO:0000256" key="1">
    <source>
        <dbReference type="ARBA" id="ARBA00022679"/>
    </source>
</evidence>
<organism evidence="13 14">
    <name type="scientific">Adineta steineri</name>
    <dbReference type="NCBI Taxonomy" id="433720"/>
    <lineage>
        <taxon>Eukaryota</taxon>
        <taxon>Metazoa</taxon>
        <taxon>Spiralia</taxon>
        <taxon>Gnathifera</taxon>
        <taxon>Rotifera</taxon>
        <taxon>Eurotatoria</taxon>
        <taxon>Bdelloidea</taxon>
        <taxon>Adinetida</taxon>
        <taxon>Adinetidae</taxon>
        <taxon>Adineta</taxon>
    </lineage>
</organism>
<feature type="domain" description="N-acetyltransferase" evidence="12">
    <location>
        <begin position="7"/>
        <end position="196"/>
    </location>
</feature>
<dbReference type="PROSITE" id="PS51186">
    <property type="entry name" value="GNAT"/>
    <property type="match status" value="1"/>
</dbReference>
<dbReference type="EC" id="2.3.1.87" evidence="3"/>
<comment type="caution">
    <text evidence="13">The sequence shown here is derived from an EMBL/GenBank/DDBJ whole genome shotgun (WGS) entry which is preliminary data.</text>
</comment>
<dbReference type="Pfam" id="PF00583">
    <property type="entry name" value="Acetyltransf_1"/>
    <property type="match status" value="1"/>
</dbReference>
<evidence type="ECO:0000313" key="13">
    <source>
        <dbReference type="EMBL" id="CAF0723823.1"/>
    </source>
</evidence>
<evidence type="ECO:0000256" key="3">
    <source>
        <dbReference type="ARBA" id="ARBA00039114"/>
    </source>
</evidence>
<evidence type="ECO:0000256" key="7">
    <source>
        <dbReference type="ARBA" id="ARBA00051711"/>
    </source>
</evidence>
<name>A0A813MX98_9BILA</name>
<sequence length="209" mass="24374">MSSSSRFHIRLMREEDRNEVLSLLINSFFQEEPLAKCLELNEPIDFAKNVINDALQDKCSFVAYDIQTEQLVGVCLNEIKFADDKHIINETNEKIYFILHFLNQMHKNTNLFQQFQTNSLLHIFIINVQKNYRGYGLGLQLISASIEHAKTIHIKGIYAEATNIYSLNCFKQQGFQSYDQINYTDYDQIRLANLIDSHENQCQLVARNV</sequence>
<dbReference type="CDD" id="cd04301">
    <property type="entry name" value="NAT_SF"/>
    <property type="match status" value="1"/>
</dbReference>
<dbReference type="EMBL" id="CAJNOE010000010">
    <property type="protein sequence ID" value="CAF0723823.1"/>
    <property type="molecule type" value="Genomic_DNA"/>
</dbReference>
<evidence type="ECO:0000256" key="5">
    <source>
        <dbReference type="ARBA" id="ARBA00050849"/>
    </source>
</evidence>
<reference evidence="13" key="1">
    <citation type="submission" date="2021-02" db="EMBL/GenBank/DDBJ databases">
        <authorList>
            <person name="Nowell W R."/>
        </authorList>
    </citation>
    <scope>NUCLEOTIDE SEQUENCE</scope>
</reference>
<comment type="catalytic activity">
    <reaction evidence="7">
        <text>dopamine + acetyl-CoA = N-acetyldopamine + CoA + H(+)</text>
        <dbReference type="Rhea" id="RHEA:51388"/>
        <dbReference type="ChEBI" id="CHEBI:15378"/>
        <dbReference type="ChEBI" id="CHEBI:57287"/>
        <dbReference type="ChEBI" id="CHEBI:57288"/>
        <dbReference type="ChEBI" id="CHEBI:59905"/>
        <dbReference type="ChEBI" id="CHEBI:125678"/>
    </reaction>
    <physiologicalReaction direction="left-to-right" evidence="7">
        <dbReference type="Rhea" id="RHEA:51389"/>
    </physiologicalReaction>
</comment>
<evidence type="ECO:0000256" key="4">
    <source>
        <dbReference type="ARBA" id="ARBA00050189"/>
    </source>
</evidence>
<evidence type="ECO:0000256" key="11">
    <source>
        <dbReference type="ARBA" id="ARBA00052491"/>
    </source>
</evidence>
<evidence type="ECO:0000256" key="9">
    <source>
        <dbReference type="ARBA" id="ARBA00052178"/>
    </source>
</evidence>
<comment type="similarity">
    <text evidence="2">Belongs to the acetyltransferase family. AANAT subfamily.</text>
</comment>